<dbReference type="SUPFAM" id="SSF50998">
    <property type="entry name" value="Quinoprotein alcohol dehydrogenase-like"/>
    <property type="match status" value="1"/>
</dbReference>
<name>K0RME0_THAOC</name>
<evidence type="ECO:0000256" key="1">
    <source>
        <dbReference type="SAM" id="MobiDB-lite"/>
    </source>
</evidence>
<comment type="caution">
    <text evidence="2">The sequence shown here is derived from an EMBL/GenBank/DDBJ whole genome shotgun (WGS) entry which is preliminary data.</text>
</comment>
<gene>
    <name evidence="2" type="ORF">THAOC_26110</name>
</gene>
<dbReference type="AlphaFoldDB" id="K0RME0"/>
<sequence>MSSQDEQSSESGSDGGGDHDYDTPSHPYLIDRLKDIEAKIQLHELILSSDDDATAAFPTLAATSLISIIDDDIARNPEEPEKVLMETCGYLVAKLQDFYQREIAGSKFDSTAKSALYQALSKRVPYIPSERSSKLDGCKSVLSVNVTEQVQPETLKKQIIRYLDLQQKFMSIHPSRPTSLEDFYKNEEKSDLSLAMKVLYDFSVDDCLVAFLPDQDQDIDNYISECADEARGGLSGHEGDVVTCTFAGIVKSLVEYRSNSGVTGNSKDGVERDDDGHIIYEEDEPEMYHGWTGSWQVENDSPEMNSFWYGVKLGTILSHAQAYYRTLTIKTPRSEHSCAYANLHGVLEGEAPTYKPQGEPVNENDVTICRAKYEELDGEIFYSDGTAYSNTWAAQDGKIGFSHVGTGWKNREFKGFLYAFDFGDEERLRGFDSVKLKHEFWSTPYGMHCDGDAGIAWVWGDQRIKGFGLSRVGSVSIAMAKYIFHIDRNPQASHSGSISYATLKRREALCNREAGHGGQNIVVSGNKLCFINKGYVQEWRLDEGNEHSGMRRMVHMASVDQDIEDGGWRAEDIINLSTSTWMDEDGAAEVTRGLRPDCVRPVDFATPSSVGYLPGSRFAFANSSSEGIHFSNGQLTIMDSELRELTRLVGFGSGGVEVVQRPTFEKLGDDSTLVASDESTVKIFDLRTGRAELTIRQRCENSTPVYVGCGKFVCNRLSNGAMLWDLRAQKPLYNLPIQSDVTWIPGDTNGKPPILVSGYDMYKFGRCRDLMSDQEKIWEEENATFKWARCEEKRGGNCSIM</sequence>
<feature type="compositionally biased region" description="Basic and acidic residues" evidence="1">
    <location>
        <begin position="16"/>
        <end position="26"/>
    </location>
</feature>
<evidence type="ECO:0000313" key="2">
    <source>
        <dbReference type="EMBL" id="EJK54280.1"/>
    </source>
</evidence>
<keyword evidence="3" id="KW-1185">Reference proteome</keyword>
<evidence type="ECO:0000313" key="3">
    <source>
        <dbReference type="Proteomes" id="UP000266841"/>
    </source>
</evidence>
<organism evidence="2 3">
    <name type="scientific">Thalassiosira oceanica</name>
    <name type="common">Marine diatom</name>
    <dbReference type="NCBI Taxonomy" id="159749"/>
    <lineage>
        <taxon>Eukaryota</taxon>
        <taxon>Sar</taxon>
        <taxon>Stramenopiles</taxon>
        <taxon>Ochrophyta</taxon>
        <taxon>Bacillariophyta</taxon>
        <taxon>Coscinodiscophyceae</taxon>
        <taxon>Thalassiosirophycidae</taxon>
        <taxon>Thalassiosirales</taxon>
        <taxon>Thalassiosiraceae</taxon>
        <taxon>Thalassiosira</taxon>
    </lineage>
</organism>
<dbReference type="Proteomes" id="UP000266841">
    <property type="component" value="Unassembled WGS sequence"/>
</dbReference>
<protein>
    <submittedName>
        <fullName evidence="2">Uncharacterized protein</fullName>
    </submittedName>
</protein>
<reference evidence="2 3" key="1">
    <citation type="journal article" date="2012" name="Genome Biol.">
        <title>Genome and low-iron response of an oceanic diatom adapted to chronic iron limitation.</title>
        <authorList>
            <person name="Lommer M."/>
            <person name="Specht M."/>
            <person name="Roy A.S."/>
            <person name="Kraemer L."/>
            <person name="Andreson R."/>
            <person name="Gutowska M.A."/>
            <person name="Wolf J."/>
            <person name="Bergner S.V."/>
            <person name="Schilhabel M.B."/>
            <person name="Klostermeier U.C."/>
            <person name="Beiko R.G."/>
            <person name="Rosenstiel P."/>
            <person name="Hippler M."/>
            <person name="Laroche J."/>
        </authorList>
    </citation>
    <scope>NUCLEOTIDE SEQUENCE [LARGE SCALE GENOMIC DNA]</scope>
    <source>
        <strain evidence="2 3">CCMP1005</strain>
    </source>
</reference>
<accession>K0RME0</accession>
<dbReference type="InterPro" id="IPR011047">
    <property type="entry name" value="Quinoprotein_ADH-like_sf"/>
</dbReference>
<feature type="region of interest" description="Disordered" evidence="1">
    <location>
        <begin position="1"/>
        <end position="26"/>
    </location>
</feature>
<feature type="compositionally biased region" description="Low complexity" evidence="1">
    <location>
        <begin position="1"/>
        <end position="12"/>
    </location>
</feature>
<dbReference type="EMBL" id="AGNL01036072">
    <property type="protein sequence ID" value="EJK54280.1"/>
    <property type="molecule type" value="Genomic_DNA"/>
</dbReference>
<proteinExistence type="predicted"/>